<organism evidence="2 3">
    <name type="scientific">Flavobacterium pallidum</name>
    <dbReference type="NCBI Taxonomy" id="2172098"/>
    <lineage>
        <taxon>Bacteria</taxon>
        <taxon>Pseudomonadati</taxon>
        <taxon>Bacteroidota</taxon>
        <taxon>Flavobacteriia</taxon>
        <taxon>Flavobacteriales</taxon>
        <taxon>Flavobacteriaceae</taxon>
        <taxon>Flavobacterium</taxon>
    </lineage>
</organism>
<name>A0A2S1SE46_9FLAO</name>
<dbReference type="KEGG" id="fpal:HYN49_01475"/>
<evidence type="ECO:0000256" key="1">
    <source>
        <dbReference type="SAM" id="MobiDB-lite"/>
    </source>
</evidence>
<evidence type="ECO:0000313" key="2">
    <source>
        <dbReference type="EMBL" id="AWI24666.1"/>
    </source>
</evidence>
<evidence type="ECO:0000313" key="3">
    <source>
        <dbReference type="Proteomes" id="UP000244937"/>
    </source>
</evidence>
<sequence length="110" mass="12288">MGLYSCSNEEPDGANPEAVSEASKLKMVNSVEFRNFKEAFKDMLDERARSPHDNRSPLISDQNKHLMLEESKALLALTGNESELKNDDVTIVEKAIGVYAAQIQFTNINK</sequence>
<proteinExistence type="predicted"/>
<gene>
    <name evidence="2" type="ORF">HYN49_01475</name>
</gene>
<dbReference type="AlphaFoldDB" id="A0A2S1SE46"/>
<accession>A0A2S1SE46</accession>
<dbReference type="EMBL" id="CP029187">
    <property type="protein sequence ID" value="AWI24666.1"/>
    <property type="molecule type" value="Genomic_DNA"/>
</dbReference>
<protein>
    <submittedName>
        <fullName evidence="2">Uncharacterized protein</fullName>
    </submittedName>
</protein>
<reference evidence="2 3" key="1">
    <citation type="submission" date="2018-05" db="EMBL/GenBank/DDBJ databases">
        <title>Genome sequencing of Flavobacterium sp. HYN0049.</title>
        <authorList>
            <person name="Yi H."/>
            <person name="Baek C."/>
        </authorList>
    </citation>
    <scope>NUCLEOTIDE SEQUENCE [LARGE SCALE GENOMIC DNA]</scope>
    <source>
        <strain evidence="2 3">HYN0049</strain>
    </source>
</reference>
<keyword evidence="3" id="KW-1185">Reference proteome</keyword>
<feature type="region of interest" description="Disordered" evidence="1">
    <location>
        <begin position="1"/>
        <end position="20"/>
    </location>
</feature>
<dbReference type="Proteomes" id="UP000244937">
    <property type="component" value="Chromosome"/>
</dbReference>